<feature type="region of interest" description="Disordered" evidence="1">
    <location>
        <begin position="1"/>
        <end position="21"/>
    </location>
</feature>
<accession>A0ABN9XRU1</accession>
<evidence type="ECO:0000313" key="3">
    <source>
        <dbReference type="Proteomes" id="UP001189429"/>
    </source>
</evidence>
<sequence length="200" mass="21774">AILAQGLETAPRPSQLGRPPSQARLASCTACHGAQVRSQRGQDCEAPAVWRRAGAIVCARSEGGTPGDVSQEDRGRHREGHLAVEGHPRDGQADDPEPRGEGRRGTERDEPHHQEPEGAPARPQEDQEHQALREPDQAADIRHREADEGEEPGQGVLWHPQGGAWQLPGRWLHGGRHGARHSDADGRRWRVRDAGEVSVG</sequence>
<reference evidence="2" key="1">
    <citation type="submission" date="2023-10" db="EMBL/GenBank/DDBJ databases">
        <authorList>
            <person name="Chen Y."/>
            <person name="Shah S."/>
            <person name="Dougan E. K."/>
            <person name="Thang M."/>
            <person name="Chan C."/>
        </authorList>
    </citation>
    <scope>NUCLEOTIDE SEQUENCE [LARGE SCALE GENOMIC DNA]</scope>
</reference>
<name>A0ABN9XRU1_9DINO</name>
<organism evidence="2 3">
    <name type="scientific">Prorocentrum cordatum</name>
    <dbReference type="NCBI Taxonomy" id="2364126"/>
    <lineage>
        <taxon>Eukaryota</taxon>
        <taxon>Sar</taxon>
        <taxon>Alveolata</taxon>
        <taxon>Dinophyceae</taxon>
        <taxon>Prorocentrales</taxon>
        <taxon>Prorocentraceae</taxon>
        <taxon>Prorocentrum</taxon>
    </lineage>
</organism>
<gene>
    <name evidence="2" type="ORF">PCOR1329_LOCUS79215</name>
</gene>
<protein>
    <submittedName>
        <fullName evidence="2">Uncharacterized protein</fullName>
    </submittedName>
</protein>
<keyword evidence="3" id="KW-1185">Reference proteome</keyword>
<evidence type="ECO:0000313" key="2">
    <source>
        <dbReference type="EMBL" id="CAK0902682.1"/>
    </source>
</evidence>
<feature type="non-terminal residue" evidence="2">
    <location>
        <position position="1"/>
    </location>
</feature>
<feature type="compositionally biased region" description="Basic and acidic residues" evidence="1">
    <location>
        <begin position="71"/>
        <end position="116"/>
    </location>
</feature>
<comment type="caution">
    <text evidence="2">The sequence shown here is derived from an EMBL/GenBank/DDBJ whole genome shotgun (WGS) entry which is preliminary data.</text>
</comment>
<proteinExistence type="predicted"/>
<evidence type="ECO:0000256" key="1">
    <source>
        <dbReference type="SAM" id="MobiDB-lite"/>
    </source>
</evidence>
<feature type="compositionally biased region" description="Basic and acidic residues" evidence="1">
    <location>
        <begin position="123"/>
        <end position="146"/>
    </location>
</feature>
<dbReference type="Proteomes" id="UP001189429">
    <property type="component" value="Unassembled WGS sequence"/>
</dbReference>
<feature type="region of interest" description="Disordered" evidence="1">
    <location>
        <begin position="59"/>
        <end position="162"/>
    </location>
</feature>
<dbReference type="EMBL" id="CAUYUJ010021103">
    <property type="protein sequence ID" value="CAK0902682.1"/>
    <property type="molecule type" value="Genomic_DNA"/>
</dbReference>